<protein>
    <submittedName>
        <fullName evidence="2">Uncharacterized protein</fullName>
    </submittedName>
</protein>
<accession>A0A2T3WAS3</accession>
<dbReference type="AlphaFoldDB" id="A0A2T3WAS3"/>
<evidence type="ECO:0000256" key="1">
    <source>
        <dbReference type="SAM" id="MobiDB-lite"/>
    </source>
</evidence>
<dbReference type="EMBL" id="PYSV01000003">
    <property type="protein sequence ID" value="PTA68996.1"/>
    <property type="molecule type" value="Genomic_DNA"/>
</dbReference>
<evidence type="ECO:0000313" key="3">
    <source>
        <dbReference type="Proteomes" id="UP000240317"/>
    </source>
</evidence>
<keyword evidence="3" id="KW-1185">Reference proteome</keyword>
<evidence type="ECO:0000313" key="2">
    <source>
        <dbReference type="EMBL" id="PTA68996.1"/>
    </source>
</evidence>
<proteinExistence type="predicted"/>
<comment type="caution">
    <text evidence="2">The sequence shown here is derived from an EMBL/GenBank/DDBJ whole genome shotgun (WGS) entry which is preliminary data.</text>
</comment>
<dbReference type="Proteomes" id="UP000240317">
    <property type="component" value="Unassembled WGS sequence"/>
</dbReference>
<gene>
    <name evidence="2" type="ORF">C8263_04140</name>
</gene>
<name>A0A2T3WAS3_9DEIO</name>
<reference evidence="2 3" key="1">
    <citation type="submission" date="2018-03" db="EMBL/GenBank/DDBJ databases">
        <title>Draft genome of Deinococcus sp. OD32.</title>
        <authorList>
            <person name="Wang X.-P."/>
            <person name="Du Z.-J."/>
        </authorList>
    </citation>
    <scope>NUCLEOTIDE SEQUENCE [LARGE SCALE GENOMIC DNA]</scope>
    <source>
        <strain evidence="2 3">OD32</strain>
    </source>
</reference>
<feature type="region of interest" description="Disordered" evidence="1">
    <location>
        <begin position="41"/>
        <end position="63"/>
    </location>
</feature>
<sequence length="63" mass="6820">MVACTCDPVAWWPLPPPFALHPATRCGAYLMPGEEVGRGWRSHASLKTWGPPAPRPQPDRGAA</sequence>
<organism evidence="2 3">
    <name type="scientific">Deinococcus arcticus</name>
    <dbReference type="NCBI Taxonomy" id="2136176"/>
    <lineage>
        <taxon>Bacteria</taxon>
        <taxon>Thermotogati</taxon>
        <taxon>Deinococcota</taxon>
        <taxon>Deinococci</taxon>
        <taxon>Deinococcales</taxon>
        <taxon>Deinococcaceae</taxon>
        <taxon>Deinococcus</taxon>
    </lineage>
</organism>